<evidence type="ECO:0000313" key="3">
    <source>
        <dbReference type="EMBL" id="CAD9617397.1"/>
    </source>
</evidence>
<dbReference type="AlphaFoldDB" id="A0A6U6QH48"/>
<accession>A0A6U6QH48</accession>
<proteinExistence type="predicted"/>
<organism evidence="3">
    <name type="scientific">Zooxanthella nutricula</name>
    <dbReference type="NCBI Taxonomy" id="1333877"/>
    <lineage>
        <taxon>Eukaryota</taxon>
        <taxon>Sar</taxon>
        <taxon>Alveolata</taxon>
        <taxon>Dinophyceae</taxon>
        <taxon>Peridiniales</taxon>
        <taxon>Peridiniales incertae sedis</taxon>
        <taxon>Zooxanthella</taxon>
    </lineage>
</organism>
<evidence type="ECO:0000256" key="1">
    <source>
        <dbReference type="SAM" id="MobiDB-lite"/>
    </source>
</evidence>
<keyword evidence="2" id="KW-1133">Transmembrane helix</keyword>
<keyword evidence="2" id="KW-0812">Transmembrane</keyword>
<feature type="transmembrane region" description="Helical" evidence="2">
    <location>
        <begin position="152"/>
        <end position="176"/>
    </location>
</feature>
<feature type="transmembrane region" description="Helical" evidence="2">
    <location>
        <begin position="125"/>
        <end position="146"/>
    </location>
</feature>
<keyword evidence="2" id="KW-0472">Membrane</keyword>
<dbReference type="EMBL" id="HBGW01068250">
    <property type="protein sequence ID" value="CAD9617397.1"/>
    <property type="molecule type" value="Transcribed_RNA"/>
</dbReference>
<gene>
    <name evidence="3" type="ORF">BRAN1462_LOCUS43470</name>
</gene>
<reference evidence="3" key="1">
    <citation type="submission" date="2021-01" db="EMBL/GenBank/DDBJ databases">
        <authorList>
            <person name="Corre E."/>
            <person name="Pelletier E."/>
            <person name="Niang G."/>
            <person name="Scheremetjew M."/>
            <person name="Finn R."/>
            <person name="Kale V."/>
            <person name="Holt S."/>
            <person name="Cochrane G."/>
            <person name="Meng A."/>
            <person name="Brown T."/>
            <person name="Cohen L."/>
        </authorList>
    </citation>
    <scope>NUCLEOTIDE SEQUENCE</scope>
    <source>
        <strain evidence="3">RCC3387</strain>
    </source>
</reference>
<sequence length="228" mass="22406">MAAVTAAMQPCVVSDSSGSDSSDSDIGKRSGCCCCTGNCTAAQGALFGLGGGLAGLGVLNFLCSFAFTHETIGLWLVALVLWIGSCVLCGVGGCLGRSTEVVATAGGQEVRFMDARAGCTTARNAVFGLGGGLAGFGVLSFAASYVLTREVLSLWCAAISVWVVSCVLCCVGCCCLGGSTVVAVGPPQVVIAHPPAAGGATLLAQPVALAPVKTGAPPEPTAPDAAEV</sequence>
<feature type="transmembrane region" description="Helical" evidence="2">
    <location>
        <begin position="46"/>
        <end position="67"/>
    </location>
</feature>
<protein>
    <submittedName>
        <fullName evidence="3">Uncharacterized protein</fullName>
    </submittedName>
</protein>
<evidence type="ECO:0000256" key="2">
    <source>
        <dbReference type="SAM" id="Phobius"/>
    </source>
</evidence>
<feature type="region of interest" description="Disordered" evidence="1">
    <location>
        <begin position="1"/>
        <end position="25"/>
    </location>
</feature>
<feature type="transmembrane region" description="Helical" evidence="2">
    <location>
        <begin position="73"/>
        <end position="95"/>
    </location>
</feature>
<name>A0A6U6QH48_9DINO</name>